<evidence type="ECO:0000313" key="1">
    <source>
        <dbReference type="EMBL" id="KCZ94742.1"/>
    </source>
</evidence>
<dbReference type="EMBL" id="ARYI01000006">
    <property type="protein sequence ID" value="KCZ94742.1"/>
    <property type="molecule type" value="Genomic_DNA"/>
</dbReference>
<evidence type="ECO:0000313" key="2">
    <source>
        <dbReference type="Proteomes" id="UP000025061"/>
    </source>
</evidence>
<dbReference type="RefSeq" id="WP_011648460.1">
    <property type="nucleotide sequence ID" value="NZ_ARYI01000006.1"/>
</dbReference>
<reference evidence="1 2" key="1">
    <citation type="submission" date="2013-04" db="EMBL/GenBank/DDBJ databases">
        <title>Hyphomonas hirschiana VP5 Genome Sequencing.</title>
        <authorList>
            <person name="Lai Q."/>
            <person name="Shao Z."/>
        </authorList>
    </citation>
    <scope>NUCLEOTIDE SEQUENCE [LARGE SCALE GENOMIC DNA]</scope>
    <source>
        <strain evidence="1 2">VP5</strain>
    </source>
</reference>
<dbReference type="Gene3D" id="1.25.40.10">
    <property type="entry name" value="Tetratricopeptide repeat domain"/>
    <property type="match status" value="1"/>
</dbReference>
<organism evidence="1 2">
    <name type="scientific">Hyphomonas hirschiana VP5</name>
    <dbReference type="NCBI Taxonomy" id="1280951"/>
    <lineage>
        <taxon>Bacteria</taxon>
        <taxon>Pseudomonadati</taxon>
        <taxon>Pseudomonadota</taxon>
        <taxon>Alphaproteobacteria</taxon>
        <taxon>Hyphomonadales</taxon>
        <taxon>Hyphomonadaceae</taxon>
        <taxon>Hyphomonas</taxon>
    </lineage>
</organism>
<dbReference type="InterPro" id="IPR011990">
    <property type="entry name" value="TPR-like_helical_dom_sf"/>
</dbReference>
<dbReference type="PANTHER" id="PTHR13891">
    <property type="entry name" value="CYTOCHROME C OXIDASE ASSEMBLY FACTOR 7"/>
    <property type="match status" value="1"/>
</dbReference>
<dbReference type="AlphaFoldDB" id="A0A059FVV2"/>
<evidence type="ECO:0008006" key="3">
    <source>
        <dbReference type="Google" id="ProtNLM"/>
    </source>
</evidence>
<name>A0A059FVV2_9PROT</name>
<accession>A0A059FVV2</accession>
<protein>
    <recommendedName>
        <fullName evidence="3">Beta-lactamase</fullName>
    </recommendedName>
</protein>
<dbReference type="PATRIC" id="fig|1280951.3.peg.1636"/>
<dbReference type="InterPro" id="IPR040239">
    <property type="entry name" value="HcpB-like"/>
</dbReference>
<dbReference type="OrthoDB" id="8613472at2"/>
<sequence>MKGEIMLSVAARAIGAGCFLLLGVFTMPGALAQGSGAETAAAAQISGLDHLRLGRDAKAGGRSAEDYEAAYVHFLEAADAGVPEGYAEAAAMKEAGLATTGETAQDNLDASWLYTMGAEAGCFSCMLSAARMYETAPIGVQQDLALALTWYSKAYERSPLKSDAEFENIKRVSAQAYDRAVALMNAGEHWDAYHQFETLCEFKGPAACYRLGLYRGAFNSPYGKDEPAALAPLAFACDHQVPGACKSHAELTGFVGPSAGYSNGSRAERYFKSMCGAATPDYEACFNVAWLNYYTDYGLNNWETIRTYATTACFQGGHSTSCNLAMKMAQMMGPPPGSVRTESGGNWGRSVDNAIGGIFAALASGASTYAQTGSVGGPGNYSSGNAGSSTGNVAAWQDNRDWNEARRATANIGTAYSSSCRPGNTYC</sequence>
<proteinExistence type="predicted"/>
<dbReference type="SUPFAM" id="SSF81901">
    <property type="entry name" value="HCP-like"/>
    <property type="match status" value="1"/>
</dbReference>
<keyword evidence="2" id="KW-1185">Reference proteome</keyword>
<dbReference type="Proteomes" id="UP000025061">
    <property type="component" value="Unassembled WGS sequence"/>
</dbReference>
<dbReference type="PANTHER" id="PTHR13891:SF1">
    <property type="entry name" value="CYTOCHROME C OXIDASE ASSEMBLY FACTOR 7"/>
    <property type="match status" value="1"/>
</dbReference>
<comment type="caution">
    <text evidence="1">The sequence shown here is derived from an EMBL/GenBank/DDBJ whole genome shotgun (WGS) entry which is preliminary data.</text>
</comment>
<gene>
    <name evidence="1" type="ORF">HHI_08108</name>
</gene>